<evidence type="ECO:0000313" key="3">
    <source>
        <dbReference type="EMBL" id="MFC7370562.1"/>
    </source>
</evidence>
<comment type="caution">
    <text evidence="3">The sequence shown here is derived from an EMBL/GenBank/DDBJ whole genome shotgun (WGS) entry which is preliminary data.</text>
</comment>
<gene>
    <name evidence="3" type="ORF">ACFQPF_02600</name>
</gene>
<feature type="domain" description="YCII-related" evidence="2">
    <location>
        <begin position="24"/>
        <end position="80"/>
    </location>
</feature>
<name>A0ABW2NIS8_9BACL</name>
<keyword evidence="4" id="KW-1185">Reference proteome</keyword>
<dbReference type="Proteomes" id="UP001596549">
    <property type="component" value="Unassembled WGS sequence"/>
</dbReference>
<organism evidence="3 4">
    <name type="scientific">Fictibacillus iocasae</name>
    <dbReference type="NCBI Taxonomy" id="2715437"/>
    <lineage>
        <taxon>Bacteria</taxon>
        <taxon>Bacillati</taxon>
        <taxon>Bacillota</taxon>
        <taxon>Bacilli</taxon>
        <taxon>Bacillales</taxon>
        <taxon>Fictibacillaceae</taxon>
        <taxon>Fictibacillus</taxon>
    </lineage>
</organism>
<dbReference type="Gene3D" id="3.30.70.1060">
    <property type="entry name" value="Dimeric alpha+beta barrel"/>
    <property type="match status" value="1"/>
</dbReference>
<dbReference type="SUPFAM" id="SSF54909">
    <property type="entry name" value="Dimeric alpha+beta barrel"/>
    <property type="match status" value="1"/>
</dbReference>
<dbReference type="EMBL" id="JBHTCP010000004">
    <property type="protein sequence ID" value="MFC7370562.1"/>
    <property type="molecule type" value="Genomic_DNA"/>
</dbReference>
<sequence length="102" mass="11856">MNEQYFIYQLKPVRENLMVHQTVEEQSILESHFFYLKSLKNEHKLLLAGPCLDAAFGIVILQGLCEEEAHNVMQNDPAVYEKIMTAELHPFRVSLLHESVKK</sequence>
<dbReference type="Pfam" id="PF03795">
    <property type="entry name" value="YCII"/>
    <property type="match status" value="1"/>
</dbReference>
<dbReference type="InterPro" id="IPR005545">
    <property type="entry name" value="YCII"/>
</dbReference>
<reference evidence="4" key="1">
    <citation type="journal article" date="2019" name="Int. J. Syst. Evol. Microbiol.">
        <title>The Global Catalogue of Microorganisms (GCM) 10K type strain sequencing project: providing services to taxonomists for standard genome sequencing and annotation.</title>
        <authorList>
            <consortium name="The Broad Institute Genomics Platform"/>
            <consortium name="The Broad Institute Genome Sequencing Center for Infectious Disease"/>
            <person name="Wu L."/>
            <person name="Ma J."/>
        </authorList>
    </citation>
    <scope>NUCLEOTIDE SEQUENCE [LARGE SCALE GENOMIC DNA]</scope>
    <source>
        <strain evidence="4">NBRC 106396</strain>
    </source>
</reference>
<evidence type="ECO:0000313" key="4">
    <source>
        <dbReference type="Proteomes" id="UP001596549"/>
    </source>
</evidence>
<accession>A0ABW2NIS8</accession>
<protein>
    <submittedName>
        <fullName evidence="3">YciI family protein</fullName>
    </submittedName>
</protein>
<comment type="similarity">
    <text evidence="1">Belongs to the YciI family.</text>
</comment>
<proteinExistence type="inferred from homology"/>
<dbReference type="InterPro" id="IPR011008">
    <property type="entry name" value="Dimeric_a/b-barrel"/>
</dbReference>
<evidence type="ECO:0000256" key="1">
    <source>
        <dbReference type="ARBA" id="ARBA00007689"/>
    </source>
</evidence>
<evidence type="ECO:0000259" key="2">
    <source>
        <dbReference type="Pfam" id="PF03795"/>
    </source>
</evidence>
<dbReference type="RefSeq" id="WP_379746093.1">
    <property type="nucleotide sequence ID" value="NZ_JBHTCP010000004.1"/>
</dbReference>